<proteinExistence type="predicted"/>
<feature type="domain" description="CCHC-type" evidence="4">
    <location>
        <begin position="38"/>
        <end position="53"/>
    </location>
</feature>
<dbReference type="AlphaFoldDB" id="A0A6L2LHL5"/>
<dbReference type="InterPro" id="IPR032567">
    <property type="entry name" value="RTL1-rel"/>
</dbReference>
<dbReference type="InterPro" id="IPR041588">
    <property type="entry name" value="Integrase_H2C2"/>
</dbReference>
<name>A0A6L2LHL5_TANCI</name>
<dbReference type="InterPro" id="IPR001878">
    <property type="entry name" value="Znf_CCHC"/>
</dbReference>
<evidence type="ECO:0000259" key="4">
    <source>
        <dbReference type="PROSITE" id="PS50158"/>
    </source>
</evidence>
<dbReference type="GO" id="GO:0003676">
    <property type="term" value="F:nucleic acid binding"/>
    <property type="evidence" value="ECO:0007669"/>
    <property type="project" value="InterPro"/>
</dbReference>
<feature type="compositionally biased region" description="Polar residues" evidence="3">
    <location>
        <begin position="481"/>
        <end position="499"/>
    </location>
</feature>
<dbReference type="GO" id="GO:0008270">
    <property type="term" value="F:zinc ion binding"/>
    <property type="evidence" value="ECO:0007669"/>
    <property type="project" value="UniProtKB-KW"/>
</dbReference>
<dbReference type="InterPro" id="IPR021109">
    <property type="entry name" value="Peptidase_aspartic_dom_sf"/>
</dbReference>
<dbReference type="PANTHER" id="PTHR15503">
    <property type="entry name" value="LDOC1 RELATED"/>
    <property type="match status" value="1"/>
</dbReference>
<feature type="region of interest" description="Disordered" evidence="3">
    <location>
        <begin position="387"/>
        <end position="534"/>
    </location>
</feature>
<dbReference type="EMBL" id="BKCJ010004481">
    <property type="protein sequence ID" value="GEU61301.1"/>
    <property type="molecule type" value="Genomic_DNA"/>
</dbReference>
<evidence type="ECO:0000256" key="3">
    <source>
        <dbReference type="SAM" id="MobiDB-lite"/>
    </source>
</evidence>
<dbReference type="Gene3D" id="2.40.70.10">
    <property type="entry name" value="Acid Proteases"/>
    <property type="match status" value="1"/>
</dbReference>
<evidence type="ECO:0000256" key="2">
    <source>
        <dbReference type="SAM" id="Coils"/>
    </source>
</evidence>
<evidence type="ECO:0000313" key="5">
    <source>
        <dbReference type="EMBL" id="GEU61301.1"/>
    </source>
</evidence>
<dbReference type="GO" id="GO:0003964">
    <property type="term" value="F:RNA-directed DNA polymerase activity"/>
    <property type="evidence" value="ECO:0007669"/>
    <property type="project" value="UniProtKB-KW"/>
</dbReference>
<dbReference type="CDD" id="cd00303">
    <property type="entry name" value="retropepsin_like"/>
    <property type="match status" value="1"/>
</dbReference>
<organism evidence="5">
    <name type="scientific">Tanacetum cinerariifolium</name>
    <name type="common">Dalmatian daisy</name>
    <name type="synonym">Chrysanthemum cinerariifolium</name>
    <dbReference type="NCBI Taxonomy" id="118510"/>
    <lineage>
        <taxon>Eukaryota</taxon>
        <taxon>Viridiplantae</taxon>
        <taxon>Streptophyta</taxon>
        <taxon>Embryophyta</taxon>
        <taxon>Tracheophyta</taxon>
        <taxon>Spermatophyta</taxon>
        <taxon>Magnoliopsida</taxon>
        <taxon>eudicotyledons</taxon>
        <taxon>Gunneridae</taxon>
        <taxon>Pentapetalae</taxon>
        <taxon>asterids</taxon>
        <taxon>campanulids</taxon>
        <taxon>Asterales</taxon>
        <taxon>Asteraceae</taxon>
        <taxon>Asteroideae</taxon>
        <taxon>Anthemideae</taxon>
        <taxon>Anthemidinae</taxon>
        <taxon>Tanacetum</taxon>
    </lineage>
</organism>
<dbReference type="Pfam" id="PF17921">
    <property type="entry name" value="Integrase_H2C2"/>
    <property type="match status" value="1"/>
</dbReference>
<feature type="compositionally biased region" description="Basic and acidic residues" evidence="3">
    <location>
        <begin position="516"/>
        <end position="528"/>
    </location>
</feature>
<keyword evidence="5" id="KW-0808">Transferase</keyword>
<keyword evidence="1" id="KW-0863">Zinc-finger</keyword>
<evidence type="ECO:0000256" key="1">
    <source>
        <dbReference type="PROSITE-ProRule" id="PRU00047"/>
    </source>
</evidence>
<keyword evidence="1" id="KW-0479">Metal-binding</keyword>
<dbReference type="PROSITE" id="PS50158">
    <property type="entry name" value="ZF_CCHC"/>
    <property type="match status" value="1"/>
</dbReference>
<feature type="compositionally biased region" description="Low complexity" evidence="3">
    <location>
        <begin position="459"/>
        <end position="472"/>
    </location>
</feature>
<keyword evidence="5" id="KW-0695">RNA-directed DNA polymerase</keyword>
<reference evidence="5" key="1">
    <citation type="journal article" date="2019" name="Sci. Rep.">
        <title>Draft genome of Tanacetum cinerariifolium, the natural source of mosquito coil.</title>
        <authorList>
            <person name="Yamashiro T."/>
            <person name="Shiraishi A."/>
            <person name="Satake H."/>
            <person name="Nakayama K."/>
        </authorList>
    </citation>
    <scope>NUCLEOTIDE SEQUENCE</scope>
</reference>
<dbReference type="Pfam" id="PF08284">
    <property type="entry name" value="RVP_2"/>
    <property type="match status" value="1"/>
</dbReference>
<comment type="caution">
    <text evidence="5">The sequence shown here is derived from an EMBL/GenBank/DDBJ whole genome shotgun (WGS) entry which is preliminary data.</text>
</comment>
<keyword evidence="2" id="KW-0175">Coiled coil</keyword>
<dbReference type="InterPro" id="IPR036875">
    <property type="entry name" value="Znf_CCHC_sf"/>
</dbReference>
<keyword evidence="5" id="KW-0548">Nucleotidyltransferase</keyword>
<dbReference type="PANTHER" id="PTHR15503:SF45">
    <property type="entry name" value="RNA-DIRECTED DNA POLYMERASE HOMOLOG"/>
    <property type="match status" value="1"/>
</dbReference>
<dbReference type="Gene3D" id="4.10.60.10">
    <property type="entry name" value="Zinc finger, CCHC-type"/>
    <property type="match status" value="1"/>
</dbReference>
<gene>
    <name evidence="5" type="ORF">Tci_033279</name>
</gene>
<feature type="coiled-coil region" evidence="2">
    <location>
        <begin position="740"/>
        <end position="767"/>
    </location>
</feature>
<protein>
    <submittedName>
        <fullName evidence="5">Reverse transcriptase domain-containing protein</fullName>
    </submittedName>
</protein>
<sequence length="997" mass="111269">MGLRKYNKVGHLIRECKVTISTTSTQRGQVVNQRVLTCFECGRQGYYRSDCPKLKDQNHGNKTRNKSGIGEARGKAYVLGGGDANPDSNVVTGTFLLNNHYAFVLFDSGADQSFVSTTFSTLIDIIPDTLDVSYAVKLADKRVSETSTILRGCTLRLLGHPLNIDLMPVELGSFDIVIIMDWLANHHAVIVCDEKIMRIPCGDEVLIIQCDRSGKRKKSKLSIISCTKTQKYIKKGKKGENYGTKDLGGMIKKLEPRFDGTLCLRNRSLIPYFNDLRTLIMYESHKLKYSIHPGSDKMYQDLKKLYWWPNMKAEIATYVIWKWENITIDFVTKLSKTSTGQDAISVMAISIISVSLDSSEESVGTSTRRVILFVTIPTTIHDTTLSMIPPSPHVDTTPIPIVSPTIPPLPDYTPASLDYTPASPDYTLASPDHSPKSDTESDPSEDPSSDHIPPLPATSSFLSSNDDFSDSNIPDTPPSPTHGTTFTKTTLSTQRSPVTSGALRRRVMVLTPRQPIPHDHFSSDDSLRDSSSSSSSQTFLDSFVDVLSDSASSHSSSDHSLPAPSSGMRPSHHLCILVPSIHRSSTAISDGPSHDSSFASPSCKRSRSPAASISLSLHIPVALSYTRANHLPLPKRIRSSKIATNLEVSLEDRFEPYVPRGTDLEMDVDVVRSDGINIDSEIQAEIEECIGYADALREKGINARVVVEAFDRDEEEGAVEAIEGILRDQGHRIVATGHQSTDMLERIKELEQDNMRLRDMMDVVSQRVTRSQRRELRQCLTYNLEHRGHMKNLSNKSIVDWQEHWQLVTLPETLNPSWEMEEIEMEEKEMVMGTKEEIDITSKDLCLLESAHIKTSSSVSYLALMERKELMVPNDEDKVKRFVGGLLDNIQGNIITAEPTKLQDAIRIANNLMDQKLKGYDRSDENKRRLETRMGTRLETGLEAMKLQQGLTSLEDEKQTLIPTLSRVRSFSITVVLLCYLIRVPIGVLCRLSLVPC</sequence>
<dbReference type="Gene3D" id="1.10.340.70">
    <property type="match status" value="1"/>
</dbReference>
<dbReference type="SUPFAM" id="SSF57756">
    <property type="entry name" value="Retrovirus zinc finger-like domains"/>
    <property type="match status" value="1"/>
</dbReference>
<accession>A0A6L2LHL5</accession>
<keyword evidence="1" id="KW-0862">Zinc</keyword>